<evidence type="ECO:0000313" key="2">
    <source>
        <dbReference type="Proteomes" id="UP000053676"/>
    </source>
</evidence>
<evidence type="ECO:0000313" key="1">
    <source>
        <dbReference type="EMBL" id="ETN69507.1"/>
    </source>
</evidence>
<dbReference type="EMBL" id="KI669098">
    <property type="protein sequence ID" value="ETN69507.1"/>
    <property type="molecule type" value="Genomic_DNA"/>
</dbReference>
<organism evidence="1 2">
    <name type="scientific">Necator americanus</name>
    <name type="common">Human hookworm</name>
    <dbReference type="NCBI Taxonomy" id="51031"/>
    <lineage>
        <taxon>Eukaryota</taxon>
        <taxon>Metazoa</taxon>
        <taxon>Ecdysozoa</taxon>
        <taxon>Nematoda</taxon>
        <taxon>Chromadorea</taxon>
        <taxon>Rhabditida</taxon>
        <taxon>Rhabditina</taxon>
        <taxon>Rhabditomorpha</taxon>
        <taxon>Strongyloidea</taxon>
        <taxon>Ancylostomatidae</taxon>
        <taxon>Bunostominae</taxon>
        <taxon>Necator</taxon>
    </lineage>
</organism>
<keyword evidence="2" id="KW-1185">Reference proteome</keyword>
<gene>
    <name evidence="1" type="ORF">NECAME_05220</name>
</gene>
<dbReference type="Proteomes" id="UP000053676">
    <property type="component" value="Unassembled WGS sequence"/>
</dbReference>
<accession>W2SL88</accession>
<proteinExistence type="predicted"/>
<dbReference type="KEGG" id="nai:NECAME_05220"/>
<reference evidence="2" key="1">
    <citation type="journal article" date="2014" name="Nat. Genet.">
        <title>Genome of the human hookworm Necator americanus.</title>
        <authorList>
            <person name="Tang Y.T."/>
            <person name="Gao X."/>
            <person name="Rosa B.A."/>
            <person name="Abubucker S."/>
            <person name="Hallsworth-Pepin K."/>
            <person name="Martin J."/>
            <person name="Tyagi R."/>
            <person name="Heizer E."/>
            <person name="Zhang X."/>
            <person name="Bhonagiri-Palsikar V."/>
            <person name="Minx P."/>
            <person name="Warren W.C."/>
            <person name="Wang Q."/>
            <person name="Zhan B."/>
            <person name="Hotez P.J."/>
            <person name="Sternberg P.W."/>
            <person name="Dougall A."/>
            <person name="Gaze S.T."/>
            <person name="Mulvenna J."/>
            <person name="Sotillo J."/>
            <person name="Ranganathan S."/>
            <person name="Rabelo E.M."/>
            <person name="Wilson R.K."/>
            <person name="Felgner P.L."/>
            <person name="Bethony J."/>
            <person name="Hawdon J.M."/>
            <person name="Gasser R.B."/>
            <person name="Loukas A."/>
            <person name="Mitreva M."/>
        </authorList>
    </citation>
    <scope>NUCLEOTIDE SEQUENCE [LARGE SCALE GENOMIC DNA]</scope>
</reference>
<sequence>MMPIRFLSARQIRTAPKLCRKEFASARSRSAMESTETLPVVAFSYRRLFLTLGRDIIKSFIMLPSRFIFA</sequence>
<protein>
    <submittedName>
        <fullName evidence="1">Uncharacterized protein</fullName>
    </submittedName>
</protein>
<name>W2SL88_NECAM</name>
<dbReference type="AlphaFoldDB" id="W2SL88"/>